<dbReference type="AlphaFoldDB" id="A0A402BKB2"/>
<dbReference type="PANTHER" id="PTHR21064">
    <property type="entry name" value="AMINOGLYCOSIDE PHOSPHOTRANSFERASE DOMAIN-CONTAINING PROTEIN-RELATED"/>
    <property type="match status" value="1"/>
</dbReference>
<evidence type="ECO:0000256" key="4">
    <source>
        <dbReference type="ARBA" id="ARBA00022741"/>
    </source>
</evidence>
<name>A0A402BKB2_9CHLR</name>
<keyword evidence="2" id="KW-0808">Transferase</keyword>
<dbReference type="Gene3D" id="3.90.1200.10">
    <property type="match status" value="1"/>
</dbReference>
<organism evidence="9 10">
    <name type="scientific">Dictyobacter alpinus</name>
    <dbReference type="NCBI Taxonomy" id="2014873"/>
    <lineage>
        <taxon>Bacteria</taxon>
        <taxon>Bacillati</taxon>
        <taxon>Chloroflexota</taxon>
        <taxon>Ktedonobacteria</taxon>
        <taxon>Ktedonobacterales</taxon>
        <taxon>Dictyobacteraceae</taxon>
        <taxon>Dictyobacter</taxon>
    </lineage>
</organism>
<dbReference type="GO" id="GO:0009088">
    <property type="term" value="P:threonine biosynthetic process"/>
    <property type="evidence" value="ECO:0007669"/>
    <property type="project" value="UniProtKB-KW"/>
</dbReference>
<proteinExistence type="inferred from homology"/>
<dbReference type="GO" id="GO:0004413">
    <property type="term" value="F:homoserine kinase activity"/>
    <property type="evidence" value="ECO:0007669"/>
    <property type="project" value="InterPro"/>
</dbReference>
<dbReference type="OrthoDB" id="9800774at2"/>
<keyword evidence="3" id="KW-0791">Threonine biosynthesis</keyword>
<dbReference type="Pfam" id="PF01636">
    <property type="entry name" value="APH"/>
    <property type="match status" value="1"/>
</dbReference>
<comment type="similarity">
    <text evidence="7">Belongs to the pseudomonas-type ThrB family.</text>
</comment>
<dbReference type="PANTHER" id="PTHR21064:SF6">
    <property type="entry name" value="AMINOGLYCOSIDE PHOSPHOTRANSFERASE DOMAIN-CONTAINING PROTEIN"/>
    <property type="match status" value="1"/>
</dbReference>
<evidence type="ECO:0000313" key="10">
    <source>
        <dbReference type="Proteomes" id="UP000287171"/>
    </source>
</evidence>
<evidence type="ECO:0000256" key="3">
    <source>
        <dbReference type="ARBA" id="ARBA00022697"/>
    </source>
</evidence>
<feature type="domain" description="Aminoglycoside phosphotransferase" evidence="8">
    <location>
        <begin position="27"/>
        <end position="238"/>
    </location>
</feature>
<dbReference type="EMBL" id="BIFT01000002">
    <property type="protein sequence ID" value="GCE31766.1"/>
    <property type="molecule type" value="Genomic_DNA"/>
</dbReference>
<comment type="caution">
    <text evidence="9">The sequence shown here is derived from an EMBL/GenBank/DDBJ whole genome shotgun (WGS) entry which is preliminary data.</text>
</comment>
<keyword evidence="4" id="KW-0547">Nucleotide-binding</keyword>
<evidence type="ECO:0000256" key="2">
    <source>
        <dbReference type="ARBA" id="ARBA00022679"/>
    </source>
</evidence>
<keyword evidence="6" id="KW-0067">ATP-binding</keyword>
<dbReference type="Proteomes" id="UP000287171">
    <property type="component" value="Unassembled WGS sequence"/>
</dbReference>
<evidence type="ECO:0000256" key="5">
    <source>
        <dbReference type="ARBA" id="ARBA00022777"/>
    </source>
</evidence>
<dbReference type="GO" id="GO:0005524">
    <property type="term" value="F:ATP binding"/>
    <property type="evidence" value="ECO:0007669"/>
    <property type="project" value="UniProtKB-KW"/>
</dbReference>
<dbReference type="CDD" id="cd05153">
    <property type="entry name" value="HomoserineK_II"/>
    <property type="match status" value="1"/>
</dbReference>
<dbReference type="Gene3D" id="3.30.200.20">
    <property type="entry name" value="Phosphorylase Kinase, domain 1"/>
    <property type="match status" value="1"/>
</dbReference>
<accession>A0A402BKB2</accession>
<keyword evidence="10" id="KW-1185">Reference proteome</keyword>
<evidence type="ECO:0000313" key="9">
    <source>
        <dbReference type="EMBL" id="GCE31766.1"/>
    </source>
</evidence>
<reference evidence="10" key="1">
    <citation type="submission" date="2018-12" db="EMBL/GenBank/DDBJ databases">
        <title>Tengunoibacter tsumagoiensis gen. nov., sp. nov., Dictyobacter kobayashii sp. nov., D. alpinus sp. nov., and D. joshuensis sp. nov. and description of Dictyobacteraceae fam. nov. within the order Ktedonobacterales isolated from Tengu-no-mugimeshi.</title>
        <authorList>
            <person name="Wang C.M."/>
            <person name="Zheng Y."/>
            <person name="Sakai Y."/>
            <person name="Toyoda A."/>
            <person name="Minakuchi Y."/>
            <person name="Abe K."/>
            <person name="Yokota A."/>
            <person name="Yabe S."/>
        </authorList>
    </citation>
    <scope>NUCLEOTIDE SEQUENCE [LARGE SCALE GENOMIC DNA]</scope>
    <source>
        <strain evidence="10">Uno16</strain>
    </source>
</reference>
<gene>
    <name evidence="9" type="ORF">KDA_72500</name>
</gene>
<evidence type="ECO:0000256" key="1">
    <source>
        <dbReference type="ARBA" id="ARBA00022605"/>
    </source>
</evidence>
<dbReference type="InterPro" id="IPR005280">
    <property type="entry name" value="Homoserine_kinase_II"/>
</dbReference>
<evidence type="ECO:0000256" key="7">
    <source>
        <dbReference type="ARBA" id="ARBA00038240"/>
    </source>
</evidence>
<evidence type="ECO:0000259" key="8">
    <source>
        <dbReference type="Pfam" id="PF01636"/>
    </source>
</evidence>
<evidence type="ECO:0000256" key="6">
    <source>
        <dbReference type="ARBA" id="ARBA00022840"/>
    </source>
</evidence>
<keyword evidence="5" id="KW-0418">Kinase</keyword>
<dbReference type="InterPro" id="IPR011009">
    <property type="entry name" value="Kinase-like_dom_sf"/>
</dbReference>
<protein>
    <recommendedName>
        <fullName evidence="8">Aminoglycoside phosphotransferase domain-containing protein</fullName>
    </recommendedName>
</protein>
<dbReference type="InterPro" id="IPR002575">
    <property type="entry name" value="Aminoglycoside_PTrfase"/>
</dbReference>
<dbReference type="RefSeq" id="WP_126631699.1">
    <property type="nucleotide sequence ID" value="NZ_BIFT01000002.1"/>
</dbReference>
<dbReference type="SUPFAM" id="SSF56112">
    <property type="entry name" value="Protein kinase-like (PK-like)"/>
    <property type="match status" value="1"/>
</dbReference>
<keyword evidence="1" id="KW-0028">Amino-acid biosynthesis</keyword>
<dbReference type="InterPro" id="IPR050249">
    <property type="entry name" value="Pseudomonas-type_ThrB"/>
</dbReference>
<sequence>MTVKTEFSPHELIEILANYQLGALEDFKPISSGTVQTNFLLQTTHGTFVFRYYENRSMGSVLFESELMCYLQDKKYPCPALLKNKSGEAVGIYNEKPYSIFEFAEGQHLENPDEFQQKQLIREVAHLQIITRDYKPRHTDDRLNYDVDHCRALAQVTATRIGTLNAQAKLAWFEYELAQLQLPASLPKGICHGDFHFSNILFKDGKFNALIDFDDANYTFLAYDLVNLMNPFITTFEWHSWFNFKPDAHILDFSAARKTVVEYNRYRPLDENEKKYLFDVYKLSILFDCIWYFERGDVKDFYEKRKIAALNLAGRDAFYTEIFGHSS</sequence>